<gene>
    <name evidence="1" type="ORF">E9229_002644</name>
</gene>
<dbReference type="EMBL" id="JACHVS010000001">
    <property type="protein sequence ID" value="MBB2996453.1"/>
    <property type="molecule type" value="Genomic_DNA"/>
</dbReference>
<organism evidence="1 2">
    <name type="scientific">Paeniglutamicibacter cryotolerans</name>
    <dbReference type="NCBI Taxonomy" id="670079"/>
    <lineage>
        <taxon>Bacteria</taxon>
        <taxon>Bacillati</taxon>
        <taxon>Actinomycetota</taxon>
        <taxon>Actinomycetes</taxon>
        <taxon>Micrococcales</taxon>
        <taxon>Micrococcaceae</taxon>
        <taxon>Paeniglutamicibacter</taxon>
    </lineage>
</organism>
<evidence type="ECO:0000313" key="1">
    <source>
        <dbReference type="EMBL" id="MBB2996453.1"/>
    </source>
</evidence>
<keyword evidence="2" id="KW-1185">Reference proteome</keyword>
<comment type="caution">
    <text evidence="1">The sequence shown here is derived from an EMBL/GenBank/DDBJ whole genome shotgun (WGS) entry which is preliminary data.</text>
</comment>
<dbReference type="AlphaFoldDB" id="A0A839QLG6"/>
<proteinExistence type="predicted"/>
<sequence>MGTVGPGPEGIAPSSERAQLSGLRLVRVHCANLALIATTYRGVDGFATLKSDENVQPASLIE</sequence>
<accession>A0A839QLG6</accession>
<dbReference type="Proteomes" id="UP000523000">
    <property type="component" value="Unassembled WGS sequence"/>
</dbReference>
<name>A0A839QLG6_9MICC</name>
<evidence type="ECO:0000313" key="2">
    <source>
        <dbReference type="Proteomes" id="UP000523000"/>
    </source>
</evidence>
<protein>
    <submittedName>
        <fullName evidence="1">Uncharacterized protein</fullName>
    </submittedName>
</protein>
<reference evidence="1 2" key="1">
    <citation type="submission" date="2020-08" db="EMBL/GenBank/DDBJ databases">
        <title>Sequencing the genomes of 1000 actinobacteria strains.</title>
        <authorList>
            <person name="Klenk H.-P."/>
        </authorList>
    </citation>
    <scope>NUCLEOTIDE SEQUENCE [LARGE SCALE GENOMIC DNA]</scope>
    <source>
        <strain evidence="1 2">DSM 22826</strain>
    </source>
</reference>